<gene>
    <name evidence="2" type="ORF">GW952_29980</name>
</gene>
<evidence type="ECO:0000313" key="2">
    <source>
        <dbReference type="EMBL" id="QHS49851.1"/>
    </source>
</evidence>
<proteinExistence type="predicted"/>
<feature type="transmembrane region" description="Helical" evidence="1">
    <location>
        <begin position="6"/>
        <end position="26"/>
    </location>
</feature>
<dbReference type="RefSeq" id="WP_072046142.1">
    <property type="nucleotide sequence ID" value="NZ_CAXOAO010000019.1"/>
</dbReference>
<dbReference type="Proteomes" id="UP000464389">
    <property type="component" value="Plasmid unnamed1"/>
</dbReference>
<geneLocation type="plasmid" evidence="2">
    <name>unnamed1</name>
</geneLocation>
<dbReference type="EMBL" id="CP048109">
    <property type="protein sequence ID" value="QHS49851.1"/>
    <property type="molecule type" value="Genomic_DNA"/>
</dbReference>
<feature type="transmembrane region" description="Helical" evidence="1">
    <location>
        <begin position="38"/>
        <end position="55"/>
    </location>
</feature>
<reference evidence="2 3" key="1">
    <citation type="submission" date="2020-01" db="EMBL/GenBank/DDBJ databases">
        <title>Bactrocera dorsalis gut bacteria genome.</title>
        <authorList>
            <person name="Zhang H."/>
            <person name="Cai Z."/>
        </authorList>
    </citation>
    <scope>NUCLEOTIDE SEQUENCE [LARGE SCALE GENOMIC DNA]</scope>
    <source>
        <strain evidence="2 3">BD177</strain>
        <plasmid evidence="2 3">unnamed1</plasmid>
    </source>
</reference>
<protein>
    <submittedName>
        <fullName evidence="2">Uncharacterized protein</fullName>
    </submittedName>
</protein>
<keyword evidence="1" id="KW-0812">Transmembrane</keyword>
<organism evidence="2 3">
    <name type="scientific">Klebsiella michiganensis</name>
    <dbReference type="NCBI Taxonomy" id="1134687"/>
    <lineage>
        <taxon>Bacteria</taxon>
        <taxon>Pseudomonadati</taxon>
        <taxon>Pseudomonadota</taxon>
        <taxon>Gammaproteobacteria</taxon>
        <taxon>Enterobacterales</taxon>
        <taxon>Enterobacteriaceae</taxon>
        <taxon>Klebsiella/Raoultella group</taxon>
        <taxon>Klebsiella</taxon>
    </lineage>
</organism>
<evidence type="ECO:0000313" key="3">
    <source>
        <dbReference type="Proteomes" id="UP000464389"/>
    </source>
</evidence>
<keyword evidence="2" id="KW-0614">Plasmid</keyword>
<evidence type="ECO:0000256" key="1">
    <source>
        <dbReference type="SAM" id="Phobius"/>
    </source>
</evidence>
<sequence length="115" mass="13202">MFSEFYVISAILVWVMPLMAIAGSIFRKDLLPATTWKVHILLGVIFAAFVSYINLKDRDLDLVPTGREYLACDLISRNEPQFTTFRTVTLNCGGEEKRVKEEFYELAVNAARRHE</sequence>
<accession>A0A6P1V3V5</accession>
<name>A0A6P1V3V5_9ENTR</name>
<keyword evidence="1" id="KW-1133">Transmembrane helix</keyword>
<dbReference type="AlphaFoldDB" id="A0A6P1V3V5"/>
<keyword evidence="1" id="KW-0472">Membrane</keyword>